<evidence type="ECO:0000313" key="1">
    <source>
        <dbReference type="EMBL" id="PIS14430.1"/>
    </source>
</evidence>
<dbReference type="EMBL" id="PEZI01000056">
    <property type="protein sequence ID" value="PIS14430.1"/>
    <property type="molecule type" value="Genomic_DNA"/>
</dbReference>
<dbReference type="AlphaFoldDB" id="A0A2H0WP41"/>
<name>A0A2H0WP41_9BACT</name>
<proteinExistence type="predicted"/>
<accession>A0A2H0WP41</accession>
<sequence length="344" mass="38631">MGQAERLGIQHSTVEQQALEWGEKRLIDTFQTRGPRGGIVRVTSRETSETVLRLPALVKLDKRHGAIRYDDVTGEVLVPSWHELPTSLDGQRRFLKEAENYVDLNSKYVARNIDLANLPNRKVGELRLARCSDIEKAIRLARHVREAYSSGDEAGQLDIIFNTINDAWGKVLKRKVTLENLEELATQTASVLRQNGLTRAEKQAKEKIFKRLSDVFKKDSLGRLNSLVQRTRLRSAYLTAIELEAFSVLVGRKYLEVEGILMMEDEISRQSIADARDALNMIMGFDCRGAWVFEGGKPQKGEPKGLETALFGVVLLVNRSRVGPIFAGYPGRRDCPLGLPTSIC</sequence>
<evidence type="ECO:0000313" key="2">
    <source>
        <dbReference type="Proteomes" id="UP000230775"/>
    </source>
</evidence>
<dbReference type="Proteomes" id="UP000230775">
    <property type="component" value="Unassembled WGS sequence"/>
</dbReference>
<organism evidence="1 2">
    <name type="scientific">Candidatus Shapirobacteria bacterium CG09_land_8_20_14_0_10_39_12</name>
    <dbReference type="NCBI Taxonomy" id="1974885"/>
    <lineage>
        <taxon>Bacteria</taxon>
        <taxon>Candidatus Shapironibacteriota</taxon>
    </lineage>
</organism>
<protein>
    <submittedName>
        <fullName evidence="1">Uncharacterized protein</fullName>
    </submittedName>
</protein>
<comment type="caution">
    <text evidence="1">The sequence shown here is derived from an EMBL/GenBank/DDBJ whole genome shotgun (WGS) entry which is preliminary data.</text>
</comment>
<reference evidence="2" key="1">
    <citation type="submission" date="2017-09" db="EMBL/GenBank/DDBJ databases">
        <title>Depth-based differentiation of microbial function through sediment-hosted aquifers and enrichment of novel symbionts in the deep terrestrial subsurface.</title>
        <authorList>
            <person name="Probst A.J."/>
            <person name="Ladd B."/>
            <person name="Jarett J.K."/>
            <person name="Geller-Mcgrath D.E."/>
            <person name="Sieber C.M.K."/>
            <person name="Emerson J.B."/>
            <person name="Anantharaman K."/>
            <person name="Thomas B.C."/>
            <person name="Malmstrom R."/>
            <person name="Stieglmeier M."/>
            <person name="Klingl A."/>
            <person name="Woyke T."/>
            <person name="Ryan C.M."/>
            <person name="Banfield J.F."/>
        </authorList>
    </citation>
    <scope>NUCLEOTIDE SEQUENCE [LARGE SCALE GENOMIC DNA]</scope>
</reference>
<gene>
    <name evidence="1" type="ORF">COT64_02700</name>
</gene>